<proteinExistence type="inferred from homology"/>
<comment type="function">
    <text evidence="5">Modulates RecA activity.</text>
</comment>
<evidence type="ECO:0000313" key="10">
    <source>
        <dbReference type="Proteomes" id="UP000034893"/>
    </source>
</evidence>
<dbReference type="InterPro" id="IPR003783">
    <property type="entry name" value="Regulatory_RecX"/>
</dbReference>
<name>A0A0G0LP37_9BACT</name>
<dbReference type="Proteomes" id="UP000034893">
    <property type="component" value="Unassembled WGS sequence"/>
</dbReference>
<comment type="similarity">
    <text evidence="2 5">Belongs to the RecX family.</text>
</comment>
<evidence type="ECO:0000259" key="6">
    <source>
        <dbReference type="Pfam" id="PF02631"/>
    </source>
</evidence>
<evidence type="ECO:0000313" key="9">
    <source>
        <dbReference type="EMBL" id="KKQ89730.1"/>
    </source>
</evidence>
<evidence type="ECO:0000256" key="5">
    <source>
        <dbReference type="HAMAP-Rule" id="MF_01114"/>
    </source>
</evidence>
<evidence type="ECO:0000256" key="2">
    <source>
        <dbReference type="ARBA" id="ARBA00009695"/>
    </source>
</evidence>
<dbReference type="InterPro" id="IPR053926">
    <property type="entry name" value="RecX_HTH_1st"/>
</dbReference>
<feature type="domain" description="RecX third three-helical" evidence="7">
    <location>
        <begin position="169"/>
        <end position="209"/>
    </location>
</feature>
<dbReference type="Gene3D" id="1.10.10.10">
    <property type="entry name" value="Winged helix-like DNA-binding domain superfamily/Winged helix DNA-binding domain"/>
    <property type="match status" value="3"/>
</dbReference>
<dbReference type="HAMAP" id="MF_01114">
    <property type="entry name" value="RecX"/>
    <property type="match status" value="1"/>
</dbReference>
<dbReference type="Pfam" id="PF21982">
    <property type="entry name" value="RecX_HTH1"/>
    <property type="match status" value="1"/>
</dbReference>
<protein>
    <recommendedName>
        <fullName evidence="3 5">Regulatory protein RecX</fullName>
    </recommendedName>
</protein>
<dbReference type="PANTHER" id="PTHR33602:SF1">
    <property type="entry name" value="REGULATORY PROTEIN RECX FAMILY PROTEIN"/>
    <property type="match status" value="1"/>
</dbReference>
<organism evidence="9 10">
    <name type="scientific">Candidatus Curtissbacteria bacterium GW2011_GWC2_38_9</name>
    <dbReference type="NCBI Taxonomy" id="1618414"/>
    <lineage>
        <taxon>Bacteria</taxon>
        <taxon>Candidatus Curtissiibacteriota</taxon>
    </lineage>
</organism>
<comment type="subcellular location">
    <subcellularLocation>
        <location evidence="1 5">Cytoplasm</location>
    </subcellularLocation>
</comment>
<dbReference type="Pfam" id="PF02631">
    <property type="entry name" value="RecX_HTH2"/>
    <property type="match status" value="1"/>
</dbReference>
<dbReference type="AlphaFoldDB" id="A0A0G0LP37"/>
<dbReference type="Pfam" id="PF21981">
    <property type="entry name" value="RecX_HTH3"/>
    <property type="match status" value="1"/>
</dbReference>
<accession>A0A0G0LP37</accession>
<dbReference type="GO" id="GO:0005737">
    <property type="term" value="C:cytoplasm"/>
    <property type="evidence" value="ECO:0007669"/>
    <property type="project" value="UniProtKB-SubCell"/>
</dbReference>
<reference evidence="9 10" key="1">
    <citation type="journal article" date="2015" name="Nature">
        <title>rRNA introns, odd ribosomes, and small enigmatic genomes across a large radiation of phyla.</title>
        <authorList>
            <person name="Brown C.T."/>
            <person name="Hug L.A."/>
            <person name="Thomas B.C."/>
            <person name="Sharon I."/>
            <person name="Castelle C.J."/>
            <person name="Singh A."/>
            <person name="Wilkins M.J."/>
            <person name="Williams K.H."/>
            <person name="Banfield J.F."/>
        </authorList>
    </citation>
    <scope>NUCLEOTIDE SEQUENCE [LARGE SCALE GENOMIC DNA]</scope>
</reference>
<evidence type="ECO:0000256" key="3">
    <source>
        <dbReference type="ARBA" id="ARBA00018111"/>
    </source>
</evidence>
<dbReference type="PANTHER" id="PTHR33602">
    <property type="entry name" value="REGULATORY PROTEIN RECX FAMILY PROTEIN"/>
    <property type="match status" value="1"/>
</dbReference>
<dbReference type="GO" id="GO:0006282">
    <property type="term" value="P:regulation of DNA repair"/>
    <property type="evidence" value="ECO:0007669"/>
    <property type="project" value="UniProtKB-UniRule"/>
</dbReference>
<sequence>MPRITSVKPQKRKERFNIFLDGKFAFGVDENILVKNHLKVGKILTGDQIDKLIKETVLGKLFDQALRFLSYRPRSEKEITTYLAQKIAKRENIKFREAKESPLIGAVALKLKRYNYLDDRQFAKWLVGLRIKSASRGLSLIKQELIQKGIDKEIIQSLLSKYPNQTLIAKKAIEKKLKRWQGLSELGLKKKVYAYLASRGFDFETIKEVFAFLLKRR</sequence>
<dbReference type="InterPro" id="IPR036388">
    <property type="entry name" value="WH-like_DNA-bd_sf"/>
</dbReference>
<evidence type="ECO:0000256" key="1">
    <source>
        <dbReference type="ARBA" id="ARBA00004496"/>
    </source>
</evidence>
<dbReference type="InterPro" id="IPR053924">
    <property type="entry name" value="RecX_HTH_2nd"/>
</dbReference>
<dbReference type="InterPro" id="IPR053925">
    <property type="entry name" value="RecX_HTH_3rd"/>
</dbReference>
<gene>
    <name evidence="5" type="primary">recX</name>
    <name evidence="9" type="ORF">UT12_C0009G0039</name>
</gene>
<evidence type="ECO:0000259" key="8">
    <source>
        <dbReference type="Pfam" id="PF21982"/>
    </source>
</evidence>
<evidence type="ECO:0000256" key="4">
    <source>
        <dbReference type="ARBA" id="ARBA00022490"/>
    </source>
</evidence>
<dbReference type="EMBL" id="LBVP01000009">
    <property type="protein sequence ID" value="KKQ89730.1"/>
    <property type="molecule type" value="Genomic_DNA"/>
</dbReference>
<comment type="caution">
    <text evidence="9">The sequence shown here is derived from an EMBL/GenBank/DDBJ whole genome shotgun (WGS) entry which is preliminary data.</text>
</comment>
<evidence type="ECO:0000259" key="7">
    <source>
        <dbReference type="Pfam" id="PF21981"/>
    </source>
</evidence>
<feature type="domain" description="RecX second three-helical" evidence="6">
    <location>
        <begin position="118"/>
        <end position="157"/>
    </location>
</feature>
<keyword evidence="4 5" id="KW-0963">Cytoplasm</keyword>
<feature type="domain" description="RecX first three-helical" evidence="8">
    <location>
        <begin position="63"/>
        <end position="86"/>
    </location>
</feature>